<evidence type="ECO:0000256" key="5">
    <source>
        <dbReference type="ARBA" id="ARBA00022490"/>
    </source>
</evidence>
<dbReference type="OrthoDB" id="6108017at2759"/>
<evidence type="ECO:0000256" key="20">
    <source>
        <dbReference type="ARBA" id="ARBA00048679"/>
    </source>
</evidence>
<keyword evidence="7" id="KW-0716">Sensory transduction</keyword>
<dbReference type="Pfam" id="PF00069">
    <property type="entry name" value="Pkinase"/>
    <property type="match status" value="1"/>
</dbReference>
<evidence type="ECO:0000259" key="23">
    <source>
        <dbReference type="PROSITE" id="PS50011"/>
    </source>
</evidence>
<dbReference type="SMART" id="SM00242">
    <property type="entry name" value="MYSc"/>
    <property type="match status" value="1"/>
</dbReference>
<feature type="compositionally biased region" description="Basic and acidic residues" evidence="22">
    <location>
        <begin position="1390"/>
        <end position="1400"/>
    </location>
</feature>
<feature type="domain" description="Myosin motor" evidence="24">
    <location>
        <begin position="332"/>
        <end position="1051"/>
    </location>
</feature>
<dbReference type="PRINTS" id="PR00193">
    <property type="entry name" value="MYOSINHEAVY"/>
</dbReference>
<name>A0A9N9RL48_9DIPT</name>
<keyword evidence="12 21" id="KW-0067">ATP-binding</keyword>
<evidence type="ECO:0000256" key="10">
    <source>
        <dbReference type="ARBA" id="ARBA00022741"/>
    </source>
</evidence>
<comment type="catalytic activity">
    <reaction evidence="19">
        <text>L-threonyl-[protein] + ATP = O-phospho-L-threonyl-[protein] + ADP + H(+)</text>
        <dbReference type="Rhea" id="RHEA:46608"/>
        <dbReference type="Rhea" id="RHEA-COMP:11060"/>
        <dbReference type="Rhea" id="RHEA-COMP:11605"/>
        <dbReference type="ChEBI" id="CHEBI:15378"/>
        <dbReference type="ChEBI" id="CHEBI:30013"/>
        <dbReference type="ChEBI" id="CHEBI:30616"/>
        <dbReference type="ChEBI" id="CHEBI:61977"/>
        <dbReference type="ChEBI" id="CHEBI:456216"/>
        <dbReference type="EC" id="2.7.11.1"/>
    </reaction>
</comment>
<evidence type="ECO:0000256" key="13">
    <source>
        <dbReference type="ARBA" id="ARBA00023123"/>
    </source>
</evidence>
<dbReference type="PROSITE" id="PS00109">
    <property type="entry name" value="PROTEIN_KINASE_TYR"/>
    <property type="match status" value="1"/>
</dbReference>
<dbReference type="SMART" id="SM00220">
    <property type="entry name" value="S_TKc"/>
    <property type="match status" value="1"/>
</dbReference>
<keyword evidence="18" id="KW-0844">Vision</keyword>
<dbReference type="InterPro" id="IPR000048">
    <property type="entry name" value="IQ_motif_EF-hand-BS"/>
</dbReference>
<keyword evidence="8" id="KW-0808">Transferase</keyword>
<evidence type="ECO:0000256" key="9">
    <source>
        <dbReference type="ARBA" id="ARBA00022737"/>
    </source>
</evidence>
<keyword evidence="10 21" id="KW-0547">Nucleotide-binding</keyword>
<dbReference type="GO" id="GO:0005737">
    <property type="term" value="C:cytoplasm"/>
    <property type="evidence" value="ECO:0007669"/>
    <property type="project" value="UniProtKB-ARBA"/>
</dbReference>
<keyword evidence="14 21" id="KW-0505">Motor protein</keyword>
<evidence type="ECO:0000259" key="24">
    <source>
        <dbReference type="PROSITE" id="PS51456"/>
    </source>
</evidence>
<dbReference type="EC" id="2.7.11.1" evidence="4"/>
<dbReference type="GO" id="GO:0004713">
    <property type="term" value="F:protein tyrosine kinase activity"/>
    <property type="evidence" value="ECO:0007669"/>
    <property type="project" value="InterPro"/>
</dbReference>
<dbReference type="GO" id="GO:0004674">
    <property type="term" value="F:protein serine/threonine kinase activity"/>
    <property type="evidence" value="ECO:0007669"/>
    <property type="project" value="UniProtKB-KW"/>
</dbReference>
<dbReference type="PROSITE" id="PS50011">
    <property type="entry name" value="PROTEIN_KINASE_DOM"/>
    <property type="match status" value="1"/>
</dbReference>
<keyword evidence="9" id="KW-0677">Repeat</keyword>
<dbReference type="Gene3D" id="1.20.5.190">
    <property type="match status" value="1"/>
</dbReference>
<dbReference type="InterPro" id="IPR036961">
    <property type="entry name" value="Kinesin_motor_dom_sf"/>
</dbReference>
<dbReference type="GO" id="GO:0042995">
    <property type="term" value="C:cell projection"/>
    <property type="evidence" value="ECO:0007669"/>
    <property type="project" value="UniProtKB-SubCell"/>
</dbReference>
<evidence type="ECO:0000256" key="4">
    <source>
        <dbReference type="ARBA" id="ARBA00012513"/>
    </source>
</evidence>
<evidence type="ECO:0000256" key="16">
    <source>
        <dbReference type="ARBA" id="ARBA00023212"/>
    </source>
</evidence>
<dbReference type="GO" id="GO:0030832">
    <property type="term" value="P:regulation of actin filament length"/>
    <property type="evidence" value="ECO:0007669"/>
    <property type="project" value="TreeGrafter"/>
</dbReference>
<keyword evidence="15 21" id="KW-0009">Actin-binding</keyword>
<comment type="similarity">
    <text evidence="21">Belongs to the TRAFAC class myosin-kinesin ATPase superfamily. Myosin family.</text>
</comment>
<dbReference type="PANTHER" id="PTHR46256:SF2">
    <property type="entry name" value="NEITHER INACTIVATION NOR AFTERPOTENTIAL PROTEIN C"/>
    <property type="match status" value="1"/>
</dbReference>
<dbReference type="CDD" id="cd23767">
    <property type="entry name" value="IQCD"/>
    <property type="match status" value="1"/>
</dbReference>
<comment type="similarity">
    <text evidence="3">In the C-terminal section; belongs to the TRAFAC class myosin-kinesin ATPase superfamily. Myosin family.</text>
</comment>
<dbReference type="GO" id="GO:0005524">
    <property type="term" value="F:ATP binding"/>
    <property type="evidence" value="ECO:0007669"/>
    <property type="project" value="UniProtKB-UniRule"/>
</dbReference>
<dbReference type="Pfam" id="PF00063">
    <property type="entry name" value="Myosin_head"/>
    <property type="match status" value="1"/>
</dbReference>
<evidence type="ECO:0000256" key="19">
    <source>
        <dbReference type="ARBA" id="ARBA00047899"/>
    </source>
</evidence>
<dbReference type="InterPro" id="IPR000719">
    <property type="entry name" value="Prot_kinase_dom"/>
</dbReference>
<evidence type="ECO:0000256" key="15">
    <source>
        <dbReference type="ARBA" id="ARBA00023203"/>
    </source>
</evidence>
<reference evidence="25" key="1">
    <citation type="submission" date="2022-01" db="EMBL/GenBank/DDBJ databases">
        <authorList>
            <person name="King R."/>
        </authorList>
    </citation>
    <scope>NUCLEOTIDE SEQUENCE</scope>
</reference>
<keyword evidence="11" id="KW-0418">Kinase</keyword>
<dbReference type="SMART" id="SM00219">
    <property type="entry name" value="TyrKc"/>
    <property type="match status" value="1"/>
</dbReference>
<dbReference type="Gene3D" id="1.10.10.820">
    <property type="match status" value="1"/>
</dbReference>
<feature type="binding site" evidence="21">
    <location>
        <begin position="425"/>
        <end position="432"/>
    </location>
    <ligand>
        <name>ATP</name>
        <dbReference type="ChEBI" id="CHEBI:30616"/>
    </ligand>
</feature>
<dbReference type="Gene3D" id="1.20.58.530">
    <property type="match status" value="1"/>
</dbReference>
<keyword evidence="16" id="KW-0206">Cytoskeleton</keyword>
<feature type="compositionally biased region" description="Basic and acidic residues" evidence="22">
    <location>
        <begin position="1434"/>
        <end position="1447"/>
    </location>
</feature>
<dbReference type="Pfam" id="PF00612">
    <property type="entry name" value="IQ"/>
    <property type="match status" value="1"/>
</dbReference>
<proteinExistence type="inferred from homology"/>
<evidence type="ECO:0000313" key="25">
    <source>
        <dbReference type="EMBL" id="CAG9798922.1"/>
    </source>
</evidence>
<dbReference type="PROSITE" id="PS50096">
    <property type="entry name" value="IQ"/>
    <property type="match status" value="2"/>
</dbReference>
<evidence type="ECO:0000256" key="11">
    <source>
        <dbReference type="ARBA" id="ARBA00022777"/>
    </source>
</evidence>
<dbReference type="SMART" id="SM00015">
    <property type="entry name" value="IQ"/>
    <property type="match status" value="2"/>
</dbReference>
<reference evidence="25" key="2">
    <citation type="submission" date="2022-10" db="EMBL/GenBank/DDBJ databases">
        <authorList>
            <consortium name="ENA_rothamsted_submissions"/>
            <consortium name="culmorum"/>
            <person name="King R."/>
        </authorList>
    </citation>
    <scope>NUCLEOTIDE SEQUENCE</scope>
</reference>
<accession>A0A9N9RL48</accession>
<dbReference type="InterPro" id="IPR001609">
    <property type="entry name" value="Myosin_head_motor_dom-like"/>
</dbReference>
<dbReference type="EMBL" id="OU895877">
    <property type="protein sequence ID" value="CAG9798922.1"/>
    <property type="molecule type" value="Genomic_DNA"/>
</dbReference>
<evidence type="ECO:0000256" key="18">
    <source>
        <dbReference type="ARBA" id="ARBA00023305"/>
    </source>
</evidence>
<dbReference type="GO" id="GO:0003779">
    <property type="term" value="F:actin binding"/>
    <property type="evidence" value="ECO:0007669"/>
    <property type="project" value="UniProtKB-KW"/>
</dbReference>
<dbReference type="InterPro" id="IPR027417">
    <property type="entry name" value="P-loop_NTPase"/>
</dbReference>
<evidence type="ECO:0000256" key="2">
    <source>
        <dbReference type="ARBA" id="ARBA00004316"/>
    </source>
</evidence>
<dbReference type="InterPro" id="IPR011009">
    <property type="entry name" value="Kinase-like_dom_sf"/>
</dbReference>
<evidence type="ECO:0000256" key="8">
    <source>
        <dbReference type="ARBA" id="ARBA00022679"/>
    </source>
</evidence>
<dbReference type="SUPFAM" id="SSF56112">
    <property type="entry name" value="Protein kinase-like (PK-like)"/>
    <property type="match status" value="1"/>
</dbReference>
<dbReference type="InterPro" id="IPR020635">
    <property type="entry name" value="Tyr_kinase_cat_dom"/>
</dbReference>
<evidence type="ECO:0000256" key="6">
    <source>
        <dbReference type="ARBA" id="ARBA00022527"/>
    </source>
</evidence>
<comment type="caution">
    <text evidence="21">Lacks conserved residue(s) required for the propagation of feature annotation.</text>
</comment>
<dbReference type="SUPFAM" id="SSF52540">
    <property type="entry name" value="P-loop containing nucleoside triphosphate hydrolases"/>
    <property type="match status" value="1"/>
</dbReference>
<evidence type="ECO:0000256" key="22">
    <source>
        <dbReference type="SAM" id="MobiDB-lite"/>
    </source>
</evidence>
<evidence type="ECO:0000256" key="17">
    <source>
        <dbReference type="ARBA" id="ARBA00023273"/>
    </source>
</evidence>
<keyword evidence="13 21" id="KW-0518">Myosin</keyword>
<dbReference type="Gene3D" id="1.20.120.720">
    <property type="entry name" value="Myosin VI head, motor domain, U50 subdomain"/>
    <property type="match status" value="1"/>
</dbReference>
<dbReference type="PROSITE" id="PS51456">
    <property type="entry name" value="MYOSIN_MOTOR"/>
    <property type="match status" value="1"/>
</dbReference>
<evidence type="ECO:0000256" key="1">
    <source>
        <dbReference type="ARBA" id="ARBA00004245"/>
    </source>
</evidence>
<dbReference type="InterPro" id="IPR052409">
    <property type="entry name" value="Myosin-III_kinase_activity"/>
</dbReference>
<sequence>MSLLAYNSLPSPNDRFELKEIIGTGVCAKVYIASDNESNGRNVAIKIQRYEKDLIPYINEEYRVLRDYSAHPNIPDFYGVYRKKSTDSKEPDEIWFVLEYCEAGPVIDIIKSLQAINKRVSEEHIAYILREVAKAILHLHENNVIHRDIRGSNILMTKEGEIKLCDYGLSRDVKATNGKRSTCIGSCSWMAPEVIASAKGYPYDNRADVWALGITAIELADGKTPFGDMHPTRAMFQILRNPPPTLYRQSNWTQNFNDFIAECLEKNPDHRPFLIEIMEHPFFTDLPSNDYHLSQEIKMLHSDVENINFPSQSESIICNGLLRTHDNKIEKLYVEDLAALEKLSDDTIFEEVKNRLKIGSTYTYIGDVLLSLNPNKEFPIYDRKFHNRYMFKSRSDNAPHIFSVADSAYQDMMHHEEQQYIMFSGESYSGKTTNMRLCFEHLLIMGEGNAGVVGRIQNALIAINALTHAGTPLNNDSTRCVLQTQLTFGTTGKLSGGIFWINLLEKSRVSSQPNFHMFYYFYDAMDTEERLTDFNLESGRQYRYLRVPDTFVKSNLDFVRDDPLGNALKFKDFEQALLALDISQNTLVAIYKIFAAILILGDVRFKECDNDRKAALEDPTLSEKIAKLLRLDEKKFQWALVNYCVFIQGNIEKRRMTPDEARDARDVLAGNLYSRLVDYISNLINQKLAYNRAIFGDTNSIILMDLFGFECFKRNRLEQLFINSINEQMQYHYNQRVFVWEMVEQEEEHIPVTKLNFYDNKVAVDQLMNTPKGIFHVLDESSRGQYNYEFITDTLGNRKSPYIQRYSAHEFSVAHYSGKIVYDTRDFVEKNRDFQPLEMIETLRKSEDGIVKICFTNPLSKSGNLTMAMNESCSQSTSKNKKGMKWADALVQEKSKNRKMNTLSRGQYSQIHKMRTMSSVFRAASLDLLKNLSVISNSGGIYFVRCVRCDLEYRESGFNEDMVRQQLRAMAVLDTARARQKGFSVRVPFQEFLRRYKFLAFEFDENVELTKDNCRLLLVRLKMEGWIIGTSKVFLKYFNEEYLSRLYETQVKKIIKVQSMMRAFLAKRNIANKIRSVLKKQTSIGAPAKDMNEEEAVIKIQTAFRGYKIRKIYGPLINQKTGKIDIATAKFIEPFATRWKNKSIFQILLQYRSVRHMDLQVHIYNQRLMTGLTCTEKCILLEKIDSKEVNKEQLGPIRRAVWKIPFRLDEIPYFDTKFLCDTSQITNFTAYDEESEAWDAPLRRRTNVSTHITYPQNNLYHAGNNRRESVYSDINEDDGMIVDEPFNRDPTIPLKKVRPRKIEYNPSPRPSIQVEETVNEEPRPYCASPTPYSKPSVGNLLQRFSPDGRDQKNCAPKKRAPKPPSSQSVDDTPTWLKKGPAPRIPSPSNRKSDPIREMESIGKTSYEEDESDNPPFNFQAMLRKTPYNRNSMKRSTESKFSLPHEDSINNNSEPFVETRPSYSSVVYHSKSNRPRSCNENMNAPRPQERKSSLSTGKNGEPDENENLDFIQEEIAPGIVVEGYVADL</sequence>
<evidence type="ECO:0000256" key="12">
    <source>
        <dbReference type="ARBA" id="ARBA00022840"/>
    </source>
</evidence>
<evidence type="ECO:0000256" key="3">
    <source>
        <dbReference type="ARBA" id="ARBA00006998"/>
    </source>
</evidence>
<keyword evidence="26" id="KW-1185">Reference proteome</keyword>
<comment type="catalytic activity">
    <reaction evidence="20">
        <text>L-seryl-[protein] + ATP = O-phospho-L-seryl-[protein] + ADP + H(+)</text>
        <dbReference type="Rhea" id="RHEA:17989"/>
        <dbReference type="Rhea" id="RHEA-COMP:9863"/>
        <dbReference type="Rhea" id="RHEA-COMP:11604"/>
        <dbReference type="ChEBI" id="CHEBI:15378"/>
        <dbReference type="ChEBI" id="CHEBI:29999"/>
        <dbReference type="ChEBI" id="CHEBI:30616"/>
        <dbReference type="ChEBI" id="CHEBI:83421"/>
        <dbReference type="ChEBI" id="CHEBI:456216"/>
        <dbReference type="EC" id="2.7.11.1"/>
    </reaction>
</comment>
<protein>
    <recommendedName>
        <fullName evidence="4">non-specific serine/threonine protein kinase</fullName>
        <ecNumber evidence="4">2.7.11.1</ecNumber>
    </recommendedName>
</protein>
<evidence type="ECO:0000256" key="7">
    <source>
        <dbReference type="ARBA" id="ARBA00022606"/>
    </source>
</evidence>
<dbReference type="PANTHER" id="PTHR46256">
    <property type="entry name" value="AGAP011099-PA"/>
    <property type="match status" value="1"/>
</dbReference>
<feature type="region of interest" description="Disordered" evidence="22">
    <location>
        <begin position="1299"/>
        <end position="1510"/>
    </location>
</feature>
<comment type="subcellular location">
    <subcellularLocation>
        <location evidence="2">Cell projection</location>
    </subcellularLocation>
    <subcellularLocation>
        <location evidence="1">Cytoplasm</location>
        <location evidence="1">Cytoskeleton</location>
    </subcellularLocation>
</comment>
<dbReference type="Gene3D" id="1.10.510.10">
    <property type="entry name" value="Transferase(Phosphotransferase) domain 1"/>
    <property type="match status" value="1"/>
</dbReference>
<evidence type="ECO:0000256" key="21">
    <source>
        <dbReference type="PROSITE-ProRule" id="PRU00782"/>
    </source>
</evidence>
<keyword evidence="17" id="KW-0966">Cell projection</keyword>
<evidence type="ECO:0000313" key="26">
    <source>
        <dbReference type="Proteomes" id="UP001153620"/>
    </source>
</evidence>
<gene>
    <name evidence="25" type="ORF">CHIRRI_LOCUS1897</name>
</gene>
<feature type="domain" description="Protein kinase" evidence="23">
    <location>
        <begin position="16"/>
        <end position="283"/>
    </location>
</feature>
<dbReference type="Gene3D" id="6.20.240.20">
    <property type="match status" value="1"/>
</dbReference>
<dbReference type="GO" id="GO:0007601">
    <property type="term" value="P:visual perception"/>
    <property type="evidence" value="ECO:0007669"/>
    <property type="project" value="UniProtKB-KW"/>
</dbReference>
<organism evidence="25 26">
    <name type="scientific">Chironomus riparius</name>
    <dbReference type="NCBI Taxonomy" id="315576"/>
    <lineage>
        <taxon>Eukaryota</taxon>
        <taxon>Metazoa</taxon>
        <taxon>Ecdysozoa</taxon>
        <taxon>Arthropoda</taxon>
        <taxon>Hexapoda</taxon>
        <taxon>Insecta</taxon>
        <taxon>Pterygota</taxon>
        <taxon>Neoptera</taxon>
        <taxon>Endopterygota</taxon>
        <taxon>Diptera</taxon>
        <taxon>Nematocera</taxon>
        <taxon>Chironomoidea</taxon>
        <taxon>Chironomidae</taxon>
        <taxon>Chironominae</taxon>
        <taxon>Chironomus</taxon>
    </lineage>
</organism>
<dbReference type="InterPro" id="IPR008266">
    <property type="entry name" value="Tyr_kinase_AS"/>
</dbReference>
<dbReference type="Proteomes" id="UP001153620">
    <property type="component" value="Chromosome 1"/>
</dbReference>
<dbReference type="Gene3D" id="3.40.850.10">
    <property type="entry name" value="Kinesin motor domain"/>
    <property type="match status" value="1"/>
</dbReference>
<dbReference type="GO" id="GO:0000146">
    <property type="term" value="F:microfilament motor activity"/>
    <property type="evidence" value="ECO:0007669"/>
    <property type="project" value="TreeGrafter"/>
</dbReference>
<keyword evidence="5" id="KW-0963">Cytoplasm</keyword>
<dbReference type="GO" id="GO:0016459">
    <property type="term" value="C:myosin complex"/>
    <property type="evidence" value="ECO:0007669"/>
    <property type="project" value="UniProtKB-KW"/>
</dbReference>
<keyword evidence="6" id="KW-0723">Serine/threonine-protein kinase</keyword>
<evidence type="ECO:0000256" key="14">
    <source>
        <dbReference type="ARBA" id="ARBA00023175"/>
    </source>
</evidence>